<dbReference type="AlphaFoldDB" id="A0A5C5UUM7"/>
<sequence>MAAVLAVTEAVGWYQELADRAQMAAEQLQTEEATKNALVMPLLQLLGYDVFNPLEVVPEFVADVGIKKGEKVDYAIMADGKAIMLFECKSVGADLDKLTPSQLYRYFSVTDARFGVFTNGIDYQFFSDLEAPNKMDGKPFFEWSLISVTDQVAMELKKFSKENFSEEDILQTASDLKYTKGIARSIADEFTSPSEEFVKLFCQRVYDGRISQAVKEQFTEITKRAFHEFVRDRIRMRLESAIQGDAPARIAESHIEEEPTSDAGPSVVTTEEEIEAFYIVKSIVRDVLPPARVTIRDTQSYCGVLADDNNRKPICRLYFDSRRKYIGLFDAEKKVKREAIESLECIYQHAQSLCETASRYANES</sequence>
<evidence type="ECO:0000313" key="3">
    <source>
        <dbReference type="Proteomes" id="UP000316714"/>
    </source>
</evidence>
<reference evidence="2 3" key="1">
    <citation type="submission" date="2019-02" db="EMBL/GenBank/DDBJ databases">
        <title>Deep-cultivation of Planctomycetes and their phenomic and genomic characterization uncovers novel biology.</title>
        <authorList>
            <person name="Wiegand S."/>
            <person name="Jogler M."/>
            <person name="Boedeker C."/>
            <person name="Pinto D."/>
            <person name="Vollmers J."/>
            <person name="Rivas-Marin E."/>
            <person name="Kohn T."/>
            <person name="Peeters S.H."/>
            <person name="Heuer A."/>
            <person name="Rast P."/>
            <person name="Oberbeckmann S."/>
            <person name="Bunk B."/>
            <person name="Jeske O."/>
            <person name="Meyerdierks A."/>
            <person name="Storesund J.E."/>
            <person name="Kallscheuer N."/>
            <person name="Luecker S."/>
            <person name="Lage O.M."/>
            <person name="Pohl T."/>
            <person name="Merkel B.J."/>
            <person name="Hornburger P."/>
            <person name="Mueller R.-W."/>
            <person name="Bruemmer F."/>
            <person name="Labrenz M."/>
            <person name="Spormann A.M."/>
            <person name="Op Den Camp H."/>
            <person name="Overmann J."/>
            <person name="Amann R."/>
            <person name="Jetten M.S.M."/>
            <person name="Mascher T."/>
            <person name="Medema M.H."/>
            <person name="Devos D.P."/>
            <person name="Kaster A.-K."/>
            <person name="Ovreas L."/>
            <person name="Rohde M."/>
            <person name="Galperin M.Y."/>
            <person name="Jogler C."/>
        </authorList>
    </citation>
    <scope>NUCLEOTIDE SEQUENCE [LARGE SCALE GENOMIC DNA]</scope>
    <source>
        <strain evidence="2 3">KOR34</strain>
    </source>
</reference>
<evidence type="ECO:0000313" key="2">
    <source>
        <dbReference type="EMBL" id="TWT29313.1"/>
    </source>
</evidence>
<dbReference type="PIRSF" id="PIRSF035009">
    <property type="entry name" value="UCP035009_HSDR_N"/>
    <property type="match status" value="1"/>
</dbReference>
<evidence type="ECO:0000259" key="1">
    <source>
        <dbReference type="Pfam" id="PF13588"/>
    </source>
</evidence>
<dbReference type="Pfam" id="PF13588">
    <property type="entry name" value="HSDR_N_2"/>
    <property type="match status" value="1"/>
</dbReference>
<dbReference type="RefSeq" id="WP_146569028.1">
    <property type="nucleotide sequence ID" value="NZ_SIHJ01000009.1"/>
</dbReference>
<keyword evidence="3" id="KW-1185">Reference proteome</keyword>
<dbReference type="EMBL" id="SIHJ01000009">
    <property type="protein sequence ID" value="TWT29313.1"/>
    <property type="molecule type" value="Genomic_DNA"/>
</dbReference>
<protein>
    <recommendedName>
        <fullName evidence="1">Type I restriction enzyme R protein N-terminal domain-containing protein</fullName>
    </recommendedName>
</protein>
<proteinExistence type="predicted"/>
<dbReference type="InterPro" id="IPR017035">
    <property type="entry name" value="UCP035009_HsdR_All3000-type"/>
</dbReference>
<name>A0A5C5UUM7_9BACT</name>
<accession>A0A5C5UUM7</accession>
<dbReference type="Proteomes" id="UP000316714">
    <property type="component" value="Unassembled WGS sequence"/>
</dbReference>
<organism evidence="2 3">
    <name type="scientific">Posidoniimonas corsicana</name>
    <dbReference type="NCBI Taxonomy" id="1938618"/>
    <lineage>
        <taxon>Bacteria</taxon>
        <taxon>Pseudomonadati</taxon>
        <taxon>Planctomycetota</taxon>
        <taxon>Planctomycetia</taxon>
        <taxon>Pirellulales</taxon>
        <taxon>Lacipirellulaceae</taxon>
        <taxon>Posidoniimonas</taxon>
    </lineage>
</organism>
<dbReference type="OrthoDB" id="9148007at2"/>
<gene>
    <name evidence="2" type="ORF">KOR34_52230</name>
</gene>
<feature type="domain" description="Type I restriction enzyme R protein N-terminal" evidence="1">
    <location>
        <begin position="31"/>
        <end position="127"/>
    </location>
</feature>
<dbReference type="InterPro" id="IPR029464">
    <property type="entry name" value="HSDR_N"/>
</dbReference>
<comment type="caution">
    <text evidence="2">The sequence shown here is derived from an EMBL/GenBank/DDBJ whole genome shotgun (WGS) entry which is preliminary data.</text>
</comment>